<evidence type="ECO:0000313" key="2">
    <source>
        <dbReference type="EMBL" id="ACL64621.1"/>
    </source>
</evidence>
<dbReference type="InterPro" id="IPR036249">
    <property type="entry name" value="Thioredoxin-like_sf"/>
</dbReference>
<gene>
    <name evidence="2" type="ordered locus">A2cp1_1277</name>
</gene>
<dbReference type="KEGG" id="acp:A2cp1_1277"/>
<dbReference type="Proteomes" id="UP000007089">
    <property type="component" value="Chromosome"/>
</dbReference>
<dbReference type="SUPFAM" id="SSF52833">
    <property type="entry name" value="Thioredoxin-like"/>
    <property type="match status" value="1"/>
</dbReference>
<keyword evidence="3" id="KW-1185">Reference proteome</keyword>
<dbReference type="GO" id="GO:0016209">
    <property type="term" value="F:antioxidant activity"/>
    <property type="evidence" value="ECO:0007669"/>
    <property type="project" value="InterPro"/>
</dbReference>
<proteinExistence type="predicted"/>
<dbReference type="AlphaFoldDB" id="B8JGF0"/>
<dbReference type="EMBL" id="CP001359">
    <property type="protein sequence ID" value="ACL64621.1"/>
    <property type="molecule type" value="Genomic_DNA"/>
</dbReference>
<feature type="domain" description="Alkyl hydroperoxide reductase subunit C/ Thiol specific antioxidant" evidence="1">
    <location>
        <begin position="10"/>
        <end position="58"/>
    </location>
</feature>
<sequence>MAKPIWKVEVGDEAPDFELMATGDTAGKGAARRKVKLSDYRGKKNVVLAFYPAAFTPV</sequence>
<dbReference type="HOGENOM" id="CLU_3123483_0_0_7"/>
<name>B8JGF0_ANAD2</name>
<dbReference type="Gene3D" id="3.40.30.10">
    <property type="entry name" value="Glutaredoxin"/>
    <property type="match status" value="1"/>
</dbReference>
<dbReference type="InterPro" id="IPR000866">
    <property type="entry name" value="AhpC/TSA"/>
</dbReference>
<accession>B8JGF0</accession>
<evidence type="ECO:0000313" key="3">
    <source>
        <dbReference type="Proteomes" id="UP000007089"/>
    </source>
</evidence>
<dbReference type="Pfam" id="PF00578">
    <property type="entry name" value="AhpC-TSA"/>
    <property type="match status" value="1"/>
</dbReference>
<protein>
    <submittedName>
        <fullName evidence="2">Alkyl hydroperoxide reductase/thiol specific antioxidant/Mal allergen</fullName>
    </submittedName>
</protein>
<reference evidence="2" key="1">
    <citation type="submission" date="2009-01" db="EMBL/GenBank/DDBJ databases">
        <title>Complete sequence of Anaeromyxobacter dehalogenans 2CP-1.</title>
        <authorList>
            <consortium name="US DOE Joint Genome Institute"/>
            <person name="Lucas S."/>
            <person name="Copeland A."/>
            <person name="Lapidus A."/>
            <person name="Glavina del Rio T."/>
            <person name="Dalin E."/>
            <person name="Tice H."/>
            <person name="Bruce D."/>
            <person name="Goodwin L."/>
            <person name="Pitluck S."/>
            <person name="Saunders E."/>
            <person name="Brettin T."/>
            <person name="Detter J.C."/>
            <person name="Han C."/>
            <person name="Larimer F."/>
            <person name="Land M."/>
            <person name="Hauser L."/>
            <person name="Kyrpides N."/>
            <person name="Ovchinnikova G."/>
            <person name="Beliaev A.S."/>
            <person name="Richardson P."/>
        </authorList>
    </citation>
    <scope>NUCLEOTIDE SEQUENCE</scope>
    <source>
        <strain evidence="2">2CP-1</strain>
    </source>
</reference>
<dbReference type="GO" id="GO:0016491">
    <property type="term" value="F:oxidoreductase activity"/>
    <property type="evidence" value="ECO:0007669"/>
    <property type="project" value="InterPro"/>
</dbReference>
<evidence type="ECO:0000259" key="1">
    <source>
        <dbReference type="Pfam" id="PF00578"/>
    </source>
</evidence>
<organism evidence="2 3">
    <name type="scientific">Anaeromyxobacter dehalogenans (strain ATCC BAA-258 / DSM 21875 / 2CP-1)</name>
    <dbReference type="NCBI Taxonomy" id="455488"/>
    <lineage>
        <taxon>Bacteria</taxon>
        <taxon>Pseudomonadati</taxon>
        <taxon>Myxococcota</taxon>
        <taxon>Myxococcia</taxon>
        <taxon>Myxococcales</taxon>
        <taxon>Cystobacterineae</taxon>
        <taxon>Anaeromyxobacteraceae</taxon>
        <taxon>Anaeromyxobacter</taxon>
    </lineage>
</organism>